<dbReference type="AlphaFoldDB" id="A0A1Y2K777"/>
<dbReference type="Proteomes" id="UP000194003">
    <property type="component" value="Unassembled WGS sequence"/>
</dbReference>
<feature type="signal peptide" evidence="1">
    <location>
        <begin position="1"/>
        <end position="24"/>
    </location>
</feature>
<keyword evidence="4" id="KW-1185">Reference proteome</keyword>
<dbReference type="InterPro" id="IPR001763">
    <property type="entry name" value="Rhodanese-like_dom"/>
</dbReference>
<dbReference type="Pfam" id="PF00581">
    <property type="entry name" value="Rhodanese"/>
    <property type="match status" value="1"/>
</dbReference>
<dbReference type="SMART" id="SM00450">
    <property type="entry name" value="RHOD"/>
    <property type="match status" value="1"/>
</dbReference>
<evidence type="ECO:0000313" key="4">
    <source>
        <dbReference type="Proteomes" id="UP000194003"/>
    </source>
</evidence>
<reference evidence="3 4" key="1">
    <citation type="journal article" date="2016" name="BMC Genomics">
        <title>Combined genomic and structural analyses of a cultured magnetotactic bacterium reveals its niche adaptation to a dynamic environment.</title>
        <authorList>
            <person name="Araujo A.C."/>
            <person name="Morillo V."/>
            <person name="Cypriano J."/>
            <person name="Teixeira L.C."/>
            <person name="Leao P."/>
            <person name="Lyra S."/>
            <person name="Almeida L.G."/>
            <person name="Bazylinski D.A."/>
            <person name="Vasconcellos A.T."/>
            <person name="Abreu F."/>
            <person name="Lins U."/>
        </authorList>
    </citation>
    <scope>NUCLEOTIDE SEQUENCE [LARGE SCALE GENOMIC DNA]</scope>
    <source>
        <strain evidence="3 4">IT-1</strain>
    </source>
</reference>
<sequence length="159" mass="16512">MKWHKLALTAVVALGMGMAATAQAGSKPPVPESLAGVEIVGSDFVLDAMESGSANILDCRKANAVSSDGAVPTSFNCQVSSGKADVGDAEVAATADKLKAECADLGGLDKAKPIVTFCNGLNCWRSPKAALALVKLGFTNVKWYRLGMNDWKAQSLPLE</sequence>
<organism evidence="3 4">
    <name type="scientific">Magnetofaba australis IT-1</name>
    <dbReference type="NCBI Taxonomy" id="1434232"/>
    <lineage>
        <taxon>Bacteria</taxon>
        <taxon>Pseudomonadati</taxon>
        <taxon>Pseudomonadota</taxon>
        <taxon>Magnetococcia</taxon>
        <taxon>Magnetococcales</taxon>
        <taxon>Magnetococcaceae</taxon>
        <taxon>Magnetofaba</taxon>
    </lineage>
</organism>
<dbReference type="STRING" id="1434232.MAIT1_04073"/>
<dbReference type="InterPro" id="IPR036873">
    <property type="entry name" value="Rhodanese-like_dom_sf"/>
</dbReference>
<dbReference type="CDD" id="cd00158">
    <property type="entry name" value="RHOD"/>
    <property type="match status" value="1"/>
</dbReference>
<keyword evidence="1" id="KW-0732">Signal</keyword>
<dbReference type="EMBL" id="LVJN01000019">
    <property type="protein sequence ID" value="OSM04212.1"/>
    <property type="molecule type" value="Genomic_DNA"/>
</dbReference>
<evidence type="ECO:0000313" key="3">
    <source>
        <dbReference type="EMBL" id="OSM04212.1"/>
    </source>
</evidence>
<feature type="domain" description="Rhodanese" evidence="2">
    <location>
        <begin position="50"/>
        <end position="159"/>
    </location>
</feature>
<comment type="caution">
    <text evidence="3">The sequence shown here is derived from an EMBL/GenBank/DDBJ whole genome shotgun (WGS) entry which is preliminary data.</text>
</comment>
<gene>
    <name evidence="3" type="ORF">MAIT1_04073</name>
</gene>
<dbReference type="PROSITE" id="PS50206">
    <property type="entry name" value="RHODANESE_3"/>
    <property type="match status" value="1"/>
</dbReference>
<evidence type="ECO:0000256" key="1">
    <source>
        <dbReference type="SAM" id="SignalP"/>
    </source>
</evidence>
<proteinExistence type="predicted"/>
<dbReference type="OrthoDB" id="176845at2"/>
<feature type="chain" id="PRO_5012802084" evidence="1">
    <location>
        <begin position="25"/>
        <end position="159"/>
    </location>
</feature>
<dbReference type="Gene3D" id="3.40.250.10">
    <property type="entry name" value="Rhodanese-like domain"/>
    <property type="match status" value="1"/>
</dbReference>
<dbReference type="SUPFAM" id="SSF52821">
    <property type="entry name" value="Rhodanese/Cell cycle control phosphatase"/>
    <property type="match status" value="1"/>
</dbReference>
<protein>
    <submittedName>
        <fullName evidence="3">Putative rhodanese</fullName>
    </submittedName>
</protein>
<name>A0A1Y2K777_9PROT</name>
<dbReference type="RefSeq" id="WP_085442315.1">
    <property type="nucleotide sequence ID" value="NZ_LVJN01000019.1"/>
</dbReference>
<accession>A0A1Y2K777</accession>
<evidence type="ECO:0000259" key="2">
    <source>
        <dbReference type="PROSITE" id="PS50206"/>
    </source>
</evidence>